<comment type="catalytic activity">
    <reaction evidence="3">
        <text>an acyl-CoA + acetate = a carboxylate + acetyl-CoA</text>
        <dbReference type="Rhea" id="RHEA:13381"/>
        <dbReference type="ChEBI" id="CHEBI:29067"/>
        <dbReference type="ChEBI" id="CHEBI:30089"/>
        <dbReference type="ChEBI" id="CHEBI:57288"/>
        <dbReference type="ChEBI" id="CHEBI:58342"/>
        <dbReference type="EC" id="2.8.3.8"/>
    </reaction>
</comment>
<sequence length="534" mass="57102">MQLGTADQAAQLVGDGDTVLITGSGSGMAVPEALLAAIERRFKKEGAPRKITTIHPVGLGNRGDELGASHFAHEGLLKRVVCGTVVDAPPIAKLAIANRIEAYTLPQGVLSQLIREIAGGRPGLTTHVGLNTFVDPRNQGGKQSSIATEDLVELVERDGREWLFYKSFKADVALLRGTTADEDGNISHEHEAIFGEMLSMAQAVRRCGGVVIVQVKRLAKRGMLPAKSVKIPGNLVDLVVVEPNQMQTYQTFYDPSFAGELKTPLTTFPELPLDERGVIARRAALELRRGAVCNIGSGVCTGIGLVAAREDVLDLVTLTNEQGLTGGAPANGLDAGAARNYAAIVDQPYQFDFYDGGGIDIAFLSCVEIDNTGNVNITRFADRLVGVGGFINISQNAKKMVFGGSFTAGGLKVAVENGELRIVAEGRHSKFVKSLAQISFSSKNARNGGQTVLYVTERAVFSLSSRGLTLIEIAPGIDLQKDVLDRIPFEIDVSPDLKMMPAEVFSDRSLGLHARLESEPLPMHPKVKALLNDQ</sequence>
<keyword evidence="2 3" id="KW-0808">Transferase</keyword>
<dbReference type="EMBL" id="JACFYJ010000036">
    <property type="protein sequence ID" value="MEI5999626.1"/>
    <property type="molecule type" value="Genomic_DNA"/>
</dbReference>
<dbReference type="PANTHER" id="PTHR43293:SF1">
    <property type="entry name" value="ACETATE COA-TRANSFERASE YDIF"/>
    <property type="match status" value="1"/>
</dbReference>
<evidence type="ECO:0000313" key="4">
    <source>
        <dbReference type="EMBL" id="MEI5999626.1"/>
    </source>
</evidence>
<keyword evidence="5" id="KW-1185">Reference proteome</keyword>
<evidence type="ECO:0000256" key="1">
    <source>
        <dbReference type="ARBA" id="ARBA00007154"/>
    </source>
</evidence>
<dbReference type="PIRSF" id="PIRSF000858">
    <property type="entry name" value="SCOT-t"/>
    <property type="match status" value="1"/>
</dbReference>
<comment type="function">
    <text evidence="3">CoA transferase having broad substrate specificity for short-chain acyl-CoA thioesters with the activity decreasing when the length of the carboxylic acid chain exceeds four carbons.</text>
</comment>
<protein>
    <recommendedName>
        <fullName evidence="3">Acetate CoA-transferase YdiF</fullName>
        <ecNumber evidence="3">2.8.3.8</ecNumber>
    </recommendedName>
</protein>
<dbReference type="Pfam" id="PF01144">
    <property type="entry name" value="CoA_trans"/>
    <property type="match status" value="1"/>
</dbReference>
<dbReference type="PANTHER" id="PTHR43293">
    <property type="entry name" value="ACETATE COA-TRANSFERASE YDIF"/>
    <property type="match status" value="1"/>
</dbReference>
<proteinExistence type="inferred from homology"/>
<dbReference type="Gene3D" id="3.40.1080.10">
    <property type="entry name" value="Glutaconate Coenzyme A-transferase"/>
    <property type="match status" value="2"/>
</dbReference>
<dbReference type="InterPro" id="IPR004165">
    <property type="entry name" value="CoA_trans_fam_I"/>
</dbReference>
<dbReference type="Proteomes" id="UP001386437">
    <property type="component" value="Unassembled WGS sequence"/>
</dbReference>
<accession>A0ABU8IVQ5</accession>
<comment type="caution">
    <text evidence="4">The sequence shown here is derived from an EMBL/GenBank/DDBJ whole genome shotgun (WGS) entry which is preliminary data.</text>
</comment>
<evidence type="ECO:0000256" key="3">
    <source>
        <dbReference type="PIRNR" id="PIRNR000858"/>
    </source>
</evidence>
<dbReference type="InterPro" id="IPR037171">
    <property type="entry name" value="NagB/RpiA_transferase-like"/>
</dbReference>
<organism evidence="4 5">
    <name type="scientific">Paraburkholderia bengalensis</name>
    <dbReference type="NCBI Taxonomy" id="2747562"/>
    <lineage>
        <taxon>Bacteria</taxon>
        <taxon>Pseudomonadati</taxon>
        <taxon>Pseudomonadota</taxon>
        <taxon>Betaproteobacteria</taxon>
        <taxon>Burkholderiales</taxon>
        <taxon>Burkholderiaceae</taxon>
        <taxon>Paraburkholderia</taxon>
    </lineage>
</organism>
<evidence type="ECO:0000256" key="2">
    <source>
        <dbReference type="ARBA" id="ARBA00022679"/>
    </source>
</evidence>
<name>A0ABU8IVQ5_9BURK</name>
<comment type="similarity">
    <text evidence="1 3">Belongs to the 3-oxoacid CoA-transferase family.</text>
</comment>
<reference evidence="4 5" key="1">
    <citation type="journal article" date="2022" name="Arch. Microbiol.">
        <title>Paraburkholderia bengalensis sp. nov. isolated from roots of Oryza sativa, IR64.</title>
        <authorList>
            <person name="Nag P."/>
            <person name="Mondal N."/>
            <person name="Sarkar J."/>
            <person name="Das S."/>
        </authorList>
    </citation>
    <scope>NUCLEOTIDE SEQUENCE [LARGE SCALE GENOMIC DNA]</scope>
    <source>
        <strain evidence="4 5">IR64_4_BI</strain>
    </source>
</reference>
<dbReference type="SMART" id="SM00882">
    <property type="entry name" value="CoA_trans"/>
    <property type="match status" value="1"/>
</dbReference>
<dbReference type="InterPro" id="IPR014388">
    <property type="entry name" value="3-oxoacid_CoA-transferase"/>
</dbReference>
<evidence type="ECO:0000313" key="5">
    <source>
        <dbReference type="Proteomes" id="UP001386437"/>
    </source>
</evidence>
<dbReference type="RefSeq" id="WP_336599653.1">
    <property type="nucleotide sequence ID" value="NZ_JACFYJ010000036.1"/>
</dbReference>
<dbReference type="SUPFAM" id="SSF100950">
    <property type="entry name" value="NagB/RpiA/CoA transferase-like"/>
    <property type="match status" value="2"/>
</dbReference>
<dbReference type="EC" id="2.8.3.8" evidence="3"/>
<gene>
    <name evidence="4" type="ORF">H3V53_21185</name>
</gene>